<comment type="caution">
    <text evidence="2">The sequence shown here is derived from an EMBL/GenBank/DDBJ whole genome shotgun (WGS) entry which is preliminary data.</text>
</comment>
<evidence type="ECO:0000313" key="2">
    <source>
        <dbReference type="EMBL" id="ORX94051.1"/>
    </source>
</evidence>
<sequence length="57" mass="6376">MNSWTTNVFRRVFASTRGNLSKTKAKPNPSPSVAPTTNTTIDSEERRELVYSLLSAF</sequence>
<evidence type="ECO:0000313" key="3">
    <source>
        <dbReference type="Proteomes" id="UP000193498"/>
    </source>
</evidence>
<dbReference type="EMBL" id="MCFE01000215">
    <property type="protein sequence ID" value="ORX94051.1"/>
    <property type="molecule type" value="Genomic_DNA"/>
</dbReference>
<feature type="region of interest" description="Disordered" evidence="1">
    <location>
        <begin position="17"/>
        <end position="41"/>
    </location>
</feature>
<dbReference type="AlphaFoldDB" id="A0A1Y1Y7R6"/>
<organism evidence="2 3">
    <name type="scientific">Basidiobolus meristosporus CBS 931.73</name>
    <dbReference type="NCBI Taxonomy" id="1314790"/>
    <lineage>
        <taxon>Eukaryota</taxon>
        <taxon>Fungi</taxon>
        <taxon>Fungi incertae sedis</taxon>
        <taxon>Zoopagomycota</taxon>
        <taxon>Entomophthoromycotina</taxon>
        <taxon>Basidiobolomycetes</taxon>
        <taxon>Basidiobolales</taxon>
        <taxon>Basidiobolaceae</taxon>
        <taxon>Basidiobolus</taxon>
    </lineage>
</organism>
<evidence type="ECO:0000256" key="1">
    <source>
        <dbReference type="SAM" id="MobiDB-lite"/>
    </source>
</evidence>
<proteinExistence type="predicted"/>
<gene>
    <name evidence="2" type="ORF">K493DRAFT_315679</name>
</gene>
<reference evidence="2 3" key="1">
    <citation type="submission" date="2016-07" db="EMBL/GenBank/DDBJ databases">
        <title>Pervasive Adenine N6-methylation of Active Genes in Fungi.</title>
        <authorList>
            <consortium name="DOE Joint Genome Institute"/>
            <person name="Mondo S.J."/>
            <person name="Dannebaum R.O."/>
            <person name="Kuo R.C."/>
            <person name="Labutti K."/>
            <person name="Haridas S."/>
            <person name="Kuo A."/>
            <person name="Salamov A."/>
            <person name="Ahrendt S.R."/>
            <person name="Lipzen A."/>
            <person name="Sullivan W."/>
            <person name="Andreopoulos W.B."/>
            <person name="Clum A."/>
            <person name="Lindquist E."/>
            <person name="Daum C."/>
            <person name="Ramamoorthy G.K."/>
            <person name="Gryganskyi A."/>
            <person name="Culley D."/>
            <person name="Magnuson J.K."/>
            <person name="James T.Y."/>
            <person name="O'Malley M.A."/>
            <person name="Stajich J.E."/>
            <person name="Spatafora J.W."/>
            <person name="Visel A."/>
            <person name="Grigoriev I.V."/>
        </authorList>
    </citation>
    <scope>NUCLEOTIDE SEQUENCE [LARGE SCALE GENOMIC DNA]</scope>
    <source>
        <strain evidence="2 3">CBS 931.73</strain>
    </source>
</reference>
<protein>
    <submittedName>
        <fullName evidence="2">Uncharacterized protein</fullName>
    </submittedName>
</protein>
<dbReference type="InParanoid" id="A0A1Y1Y7R6"/>
<accession>A0A1Y1Y7R6</accession>
<dbReference type="Proteomes" id="UP000193498">
    <property type="component" value="Unassembled WGS sequence"/>
</dbReference>
<keyword evidence="3" id="KW-1185">Reference proteome</keyword>
<feature type="compositionally biased region" description="Polar residues" evidence="1">
    <location>
        <begin position="31"/>
        <end position="41"/>
    </location>
</feature>
<name>A0A1Y1Y7R6_9FUNG</name>